<dbReference type="EMBL" id="CAVLGL010000013">
    <property type="protein sequence ID" value="CAK1580455.1"/>
    <property type="molecule type" value="Genomic_DNA"/>
</dbReference>
<accession>A0AAV1KCA3</accession>
<reference evidence="1 2" key="1">
    <citation type="submission" date="2023-11" db="EMBL/GenBank/DDBJ databases">
        <authorList>
            <person name="Hedman E."/>
            <person name="Englund M."/>
            <person name="Stromberg M."/>
            <person name="Nyberg Akerstrom W."/>
            <person name="Nylinder S."/>
            <person name="Jareborg N."/>
            <person name="Kallberg Y."/>
            <person name="Kronander E."/>
        </authorList>
    </citation>
    <scope>NUCLEOTIDE SEQUENCE [LARGE SCALE GENOMIC DNA]</scope>
</reference>
<proteinExistence type="predicted"/>
<organism evidence="1 2">
    <name type="scientific">Parnassius mnemosyne</name>
    <name type="common">clouded apollo</name>
    <dbReference type="NCBI Taxonomy" id="213953"/>
    <lineage>
        <taxon>Eukaryota</taxon>
        <taxon>Metazoa</taxon>
        <taxon>Ecdysozoa</taxon>
        <taxon>Arthropoda</taxon>
        <taxon>Hexapoda</taxon>
        <taxon>Insecta</taxon>
        <taxon>Pterygota</taxon>
        <taxon>Neoptera</taxon>
        <taxon>Endopterygota</taxon>
        <taxon>Lepidoptera</taxon>
        <taxon>Glossata</taxon>
        <taxon>Ditrysia</taxon>
        <taxon>Papilionoidea</taxon>
        <taxon>Papilionidae</taxon>
        <taxon>Parnassiinae</taxon>
        <taxon>Parnassini</taxon>
        <taxon>Parnassius</taxon>
        <taxon>Driopa</taxon>
    </lineage>
</organism>
<sequence length="336" mass="39249">MLKTRGAAESAIHSAAGNPAFIPAGINLVGYSLIYLQRSFFYFHRLKLRNNTHFRVNFLHNDLANMVLTVNLSLNDLHIVGAYERMIYYKDWTKLFYAPTFGEVEFLLRNVQYTAEGRYRLLRDKLWIELIVSDLDVSDIVIMFINKQKENKPFPFETNVVGLLNLLKINLDKWLKDYINDNLMYYAGNKASANFLKYNQEKTIALNEYADYVLEKINKRVHLKGQTVWSAPKFNIKAINGVKIIFHWTKYKNYHRIYRRSFATCKKDGKLRKIDTIVGLSNLEVYIEYEAVTHTGKVLKEYIVVSVDEIIAHMGVTLTKDPETFEIRLDSIQHIK</sequence>
<keyword evidence="2" id="KW-1185">Reference proteome</keyword>
<evidence type="ECO:0000313" key="2">
    <source>
        <dbReference type="Proteomes" id="UP001314205"/>
    </source>
</evidence>
<comment type="caution">
    <text evidence="1">The sequence shown here is derived from an EMBL/GenBank/DDBJ whole genome shotgun (WGS) entry which is preliminary data.</text>
</comment>
<protein>
    <submittedName>
        <fullName evidence="1">Uncharacterized protein</fullName>
    </submittedName>
</protein>
<dbReference type="AlphaFoldDB" id="A0AAV1KCA3"/>
<gene>
    <name evidence="1" type="ORF">PARMNEM_LOCUS2252</name>
</gene>
<name>A0AAV1KCA3_9NEOP</name>
<dbReference type="Proteomes" id="UP001314205">
    <property type="component" value="Unassembled WGS sequence"/>
</dbReference>
<evidence type="ECO:0000313" key="1">
    <source>
        <dbReference type="EMBL" id="CAK1580455.1"/>
    </source>
</evidence>